<feature type="transmembrane region" description="Helical" evidence="1">
    <location>
        <begin position="21"/>
        <end position="49"/>
    </location>
</feature>
<protein>
    <submittedName>
        <fullName evidence="2">Uncharacterized protein</fullName>
    </submittedName>
</protein>
<keyword evidence="3" id="KW-1185">Reference proteome</keyword>
<dbReference type="Gene3D" id="3.40.50.1820">
    <property type="entry name" value="alpha/beta hydrolase"/>
    <property type="match status" value="1"/>
</dbReference>
<keyword evidence="1" id="KW-1133">Transmembrane helix</keyword>
<evidence type="ECO:0000256" key="1">
    <source>
        <dbReference type="SAM" id="Phobius"/>
    </source>
</evidence>
<reference evidence="2" key="1">
    <citation type="submission" date="2022-07" db="EMBL/GenBank/DDBJ databases">
        <title>Genome analysis of Parmales, a sister group of diatoms, reveals the evolutionary specialization of diatoms from phago-mixotrophs to photoautotrophs.</title>
        <authorList>
            <person name="Ban H."/>
            <person name="Sato S."/>
            <person name="Yoshikawa S."/>
            <person name="Kazumasa Y."/>
            <person name="Nakamura Y."/>
            <person name="Ichinomiya M."/>
            <person name="Saitoh K."/>
            <person name="Sato N."/>
            <person name="Blanc-Mathieu R."/>
            <person name="Endo H."/>
            <person name="Kuwata A."/>
            <person name="Ogata H."/>
        </authorList>
    </citation>
    <scope>NUCLEOTIDE SEQUENCE</scope>
</reference>
<evidence type="ECO:0000313" key="3">
    <source>
        <dbReference type="Proteomes" id="UP001165082"/>
    </source>
</evidence>
<sequence length="745" mass="82710">MSRPSINDQLKAAESHMGLPLQILAAAVFCSLWGPFFSSPVSFVASILAISASFSSGHSCCGGYVGEEWNEEKKAHLKSSCCCATPRFSSVSQLFAWTSLFAFFNIVGSGIQAGFLMNPDCMDFDYDSYYKDDHYKDDHYYNDYDYNYYGSACQGYAYDFDLIFGIKPQNSTSSAPFSYCTQEHVEGTMGKKIVNQWMEEQEMLDGEDVDEYCKNFPDSWTVPASSYSDFLDETDQIHTCVDDDFMNLFFMGFLDNCSENEDESECSLNDVMVEQCTKSNVNRKVRGENAGYDLCWDCKAMTVSGVTGCHCLCYLDDEGIDFYPEEIPERVFSKVESDVVVVAQFQDYDYYPYGYSSYGYYHYRDDHCYLDELSMVFGVCSLARVYGEVKCVNKSESEESDPMVELVGSTTSEKPEQMAVAVKVGVDSTTKEVGRWKVVVFAFGSVALSLTATSFSKFVDFAFTFGVVMSSSTVSYSFTPSKPSVFYTCSGQATSRAIVVLEGGFMLPASGMAHIRSYLASSSGLRVCVPAPLGTGWSHAGLDYGFKEDAKMIQAVVDNEIYQAGWERGETQVFVGGHSRGHVTGATFLKLYSQSYANTTLLGFDGTRCGPLWTTMNELDDLKFAVPLLGMGGGFGRLLWPFWGFKAQGGELADGSKADLRPADDLRYLETLVDEEFLLANLQRSSRWAENDDAPSVEECTEIGIQDGTQWDIGVYESHIFVSKSQLCAEVCAGHTTMITIEKFA</sequence>
<dbReference type="OrthoDB" id="10426331at2759"/>
<dbReference type="SUPFAM" id="SSF53474">
    <property type="entry name" value="alpha/beta-Hydrolases"/>
    <property type="match status" value="1"/>
</dbReference>
<evidence type="ECO:0000313" key="2">
    <source>
        <dbReference type="EMBL" id="GMH58007.1"/>
    </source>
</evidence>
<comment type="caution">
    <text evidence="2">The sequence shown here is derived from an EMBL/GenBank/DDBJ whole genome shotgun (WGS) entry which is preliminary data.</text>
</comment>
<keyword evidence="1" id="KW-0812">Transmembrane</keyword>
<keyword evidence="1" id="KW-0472">Membrane</keyword>
<feature type="non-terminal residue" evidence="2">
    <location>
        <position position="1"/>
    </location>
</feature>
<gene>
    <name evidence="2" type="ORF">TrRE_jg9213</name>
</gene>
<name>A0A9W7DWV0_9STRA</name>
<dbReference type="EMBL" id="BRXZ01002249">
    <property type="protein sequence ID" value="GMH58007.1"/>
    <property type="molecule type" value="Genomic_DNA"/>
</dbReference>
<feature type="transmembrane region" description="Helical" evidence="1">
    <location>
        <begin position="94"/>
        <end position="116"/>
    </location>
</feature>
<dbReference type="AlphaFoldDB" id="A0A9W7DWV0"/>
<dbReference type="InterPro" id="IPR029058">
    <property type="entry name" value="AB_hydrolase_fold"/>
</dbReference>
<organism evidence="2 3">
    <name type="scientific">Triparma retinervis</name>
    <dbReference type="NCBI Taxonomy" id="2557542"/>
    <lineage>
        <taxon>Eukaryota</taxon>
        <taxon>Sar</taxon>
        <taxon>Stramenopiles</taxon>
        <taxon>Ochrophyta</taxon>
        <taxon>Bolidophyceae</taxon>
        <taxon>Parmales</taxon>
        <taxon>Triparmaceae</taxon>
        <taxon>Triparma</taxon>
    </lineage>
</organism>
<proteinExistence type="predicted"/>
<dbReference type="Proteomes" id="UP001165082">
    <property type="component" value="Unassembled WGS sequence"/>
</dbReference>
<accession>A0A9W7DWV0</accession>